<name>A0A319CGE6_9EURO</name>
<sequence>MNCSYLHCTLHIVFHLKQGMGWGRERQPVFDGDNLFFGACLAFPCLCLGGGVRCVILFGGFGGVCALGALGFLKGENFGTGSNPEGRDRSDEGVGVLGGVLGAQRERMCVSVCVCVLGGG</sequence>
<dbReference type="GeneID" id="37133703"/>
<organism evidence="1 2">
    <name type="scientific">Aspergillus uvarum CBS 121591</name>
    <dbReference type="NCBI Taxonomy" id="1448315"/>
    <lineage>
        <taxon>Eukaryota</taxon>
        <taxon>Fungi</taxon>
        <taxon>Dikarya</taxon>
        <taxon>Ascomycota</taxon>
        <taxon>Pezizomycotina</taxon>
        <taxon>Eurotiomycetes</taxon>
        <taxon>Eurotiomycetidae</taxon>
        <taxon>Eurotiales</taxon>
        <taxon>Aspergillaceae</taxon>
        <taxon>Aspergillus</taxon>
        <taxon>Aspergillus subgen. Circumdati</taxon>
    </lineage>
</organism>
<dbReference type="EMBL" id="KZ821685">
    <property type="protein sequence ID" value="PYH84294.1"/>
    <property type="molecule type" value="Genomic_DNA"/>
</dbReference>
<accession>A0A319CGE6</accession>
<keyword evidence="2" id="KW-1185">Reference proteome</keyword>
<evidence type="ECO:0000313" key="1">
    <source>
        <dbReference type="EMBL" id="PYH84294.1"/>
    </source>
</evidence>
<dbReference type="RefSeq" id="XP_025494494.1">
    <property type="nucleotide sequence ID" value="XM_025630962.1"/>
</dbReference>
<gene>
    <name evidence="1" type="ORF">BO82DRAFT_26839</name>
</gene>
<reference evidence="1 2" key="1">
    <citation type="submission" date="2016-12" db="EMBL/GenBank/DDBJ databases">
        <title>The genomes of Aspergillus section Nigri reveals drivers in fungal speciation.</title>
        <authorList>
            <consortium name="DOE Joint Genome Institute"/>
            <person name="Vesth T.C."/>
            <person name="Nybo J."/>
            <person name="Theobald S."/>
            <person name="Brandl J."/>
            <person name="Frisvad J.C."/>
            <person name="Nielsen K.F."/>
            <person name="Lyhne E.K."/>
            <person name="Kogle M.E."/>
            <person name="Kuo A."/>
            <person name="Riley R."/>
            <person name="Clum A."/>
            <person name="Nolan M."/>
            <person name="Lipzen A."/>
            <person name="Salamov A."/>
            <person name="Henrissat B."/>
            <person name="Wiebenga A."/>
            <person name="De Vries R.P."/>
            <person name="Grigoriev I.V."/>
            <person name="Mortensen U.H."/>
            <person name="Andersen M.R."/>
            <person name="Baker S.E."/>
        </authorList>
    </citation>
    <scope>NUCLEOTIDE SEQUENCE [LARGE SCALE GENOMIC DNA]</scope>
    <source>
        <strain evidence="1 2">CBS 121591</strain>
    </source>
</reference>
<proteinExistence type="predicted"/>
<evidence type="ECO:0000313" key="2">
    <source>
        <dbReference type="Proteomes" id="UP000248340"/>
    </source>
</evidence>
<dbReference type="VEuPathDB" id="FungiDB:BO82DRAFT_26839"/>
<dbReference type="Proteomes" id="UP000248340">
    <property type="component" value="Unassembled WGS sequence"/>
</dbReference>
<protein>
    <submittedName>
        <fullName evidence="1">Uncharacterized protein</fullName>
    </submittedName>
</protein>
<dbReference type="AlphaFoldDB" id="A0A319CGE6"/>